<keyword evidence="3" id="KW-0238">DNA-binding</keyword>
<dbReference type="InterPro" id="IPR005119">
    <property type="entry name" value="LysR_subst-bd"/>
</dbReference>
<name>A0A7L5BUC9_9RHOB</name>
<dbReference type="Gene3D" id="3.40.190.10">
    <property type="entry name" value="Periplasmic binding protein-like II"/>
    <property type="match status" value="2"/>
</dbReference>
<dbReference type="SUPFAM" id="SSF53850">
    <property type="entry name" value="Periplasmic binding protein-like II"/>
    <property type="match status" value="1"/>
</dbReference>
<dbReference type="PANTHER" id="PTHR30537">
    <property type="entry name" value="HTH-TYPE TRANSCRIPTIONAL REGULATOR"/>
    <property type="match status" value="1"/>
</dbReference>
<dbReference type="GO" id="GO:0043565">
    <property type="term" value="F:sequence-specific DNA binding"/>
    <property type="evidence" value="ECO:0007669"/>
    <property type="project" value="TreeGrafter"/>
</dbReference>
<dbReference type="CDD" id="cd08432">
    <property type="entry name" value="PBP2_GcdR_TrpI_HvrB_AmpR_like"/>
    <property type="match status" value="1"/>
</dbReference>
<gene>
    <name evidence="6" type="ORF">G5B40_00075</name>
</gene>
<keyword evidence="2" id="KW-0805">Transcription regulation</keyword>
<dbReference type="PROSITE" id="PS50931">
    <property type="entry name" value="HTH_LYSR"/>
    <property type="match status" value="1"/>
</dbReference>
<dbReference type="InterPro" id="IPR000847">
    <property type="entry name" value="LysR_HTH_N"/>
</dbReference>
<evidence type="ECO:0000259" key="5">
    <source>
        <dbReference type="PROSITE" id="PS50931"/>
    </source>
</evidence>
<evidence type="ECO:0000256" key="3">
    <source>
        <dbReference type="ARBA" id="ARBA00023125"/>
    </source>
</evidence>
<evidence type="ECO:0000256" key="1">
    <source>
        <dbReference type="ARBA" id="ARBA00009437"/>
    </source>
</evidence>
<proteinExistence type="inferred from homology"/>
<evidence type="ECO:0000313" key="7">
    <source>
        <dbReference type="Proteomes" id="UP000503336"/>
    </source>
</evidence>
<organism evidence="6 7">
    <name type="scientific">Pikeienuella piscinae</name>
    <dbReference type="NCBI Taxonomy" id="2748098"/>
    <lineage>
        <taxon>Bacteria</taxon>
        <taxon>Pseudomonadati</taxon>
        <taxon>Pseudomonadota</taxon>
        <taxon>Alphaproteobacteria</taxon>
        <taxon>Rhodobacterales</taxon>
        <taxon>Paracoccaceae</taxon>
        <taxon>Pikeienuella</taxon>
    </lineage>
</organism>
<dbReference type="InterPro" id="IPR058163">
    <property type="entry name" value="LysR-type_TF_proteobact-type"/>
</dbReference>
<reference evidence="6 7" key="1">
    <citation type="submission" date="2020-02" db="EMBL/GenBank/DDBJ databases">
        <title>complete genome sequence of Rhodobacteraceae bacterium.</title>
        <authorList>
            <person name="Park J."/>
            <person name="Kim Y.-S."/>
            <person name="Kim K.-H."/>
        </authorList>
    </citation>
    <scope>NUCLEOTIDE SEQUENCE [LARGE SCALE GENOMIC DNA]</scope>
    <source>
        <strain evidence="6 7">RR4-56</strain>
    </source>
</reference>
<dbReference type="AlphaFoldDB" id="A0A7L5BUC9"/>
<evidence type="ECO:0000313" key="6">
    <source>
        <dbReference type="EMBL" id="QIE53977.1"/>
    </source>
</evidence>
<dbReference type="InterPro" id="IPR036390">
    <property type="entry name" value="WH_DNA-bd_sf"/>
</dbReference>
<evidence type="ECO:0000256" key="4">
    <source>
        <dbReference type="ARBA" id="ARBA00023163"/>
    </source>
</evidence>
<accession>A0A7L5BUC9</accession>
<comment type="similarity">
    <text evidence="1">Belongs to the LysR transcriptional regulatory family.</text>
</comment>
<dbReference type="GO" id="GO:0006351">
    <property type="term" value="P:DNA-templated transcription"/>
    <property type="evidence" value="ECO:0007669"/>
    <property type="project" value="TreeGrafter"/>
</dbReference>
<evidence type="ECO:0000256" key="2">
    <source>
        <dbReference type="ARBA" id="ARBA00023015"/>
    </source>
</evidence>
<dbReference type="KEGG" id="hdh:G5B40_00075"/>
<dbReference type="InterPro" id="IPR036388">
    <property type="entry name" value="WH-like_DNA-bd_sf"/>
</dbReference>
<keyword evidence="4" id="KW-0804">Transcription</keyword>
<dbReference type="RefSeq" id="WP_165093550.1">
    <property type="nucleotide sequence ID" value="NZ_CP049056.1"/>
</dbReference>
<dbReference type="PANTHER" id="PTHR30537:SF26">
    <property type="entry name" value="GLYCINE CLEAVAGE SYSTEM TRANSCRIPTIONAL ACTIVATOR"/>
    <property type="match status" value="1"/>
</dbReference>
<dbReference type="Pfam" id="PF03466">
    <property type="entry name" value="LysR_substrate"/>
    <property type="match status" value="1"/>
</dbReference>
<dbReference type="EMBL" id="CP049056">
    <property type="protein sequence ID" value="QIE53977.1"/>
    <property type="molecule type" value="Genomic_DNA"/>
</dbReference>
<feature type="domain" description="HTH lysR-type" evidence="5">
    <location>
        <begin position="6"/>
        <end position="63"/>
    </location>
</feature>
<dbReference type="Proteomes" id="UP000503336">
    <property type="component" value="Chromosome"/>
</dbReference>
<dbReference type="GO" id="GO:0003700">
    <property type="term" value="F:DNA-binding transcription factor activity"/>
    <property type="evidence" value="ECO:0007669"/>
    <property type="project" value="InterPro"/>
</dbReference>
<protein>
    <submittedName>
        <fullName evidence="6">LysR family transcriptional regulator</fullName>
    </submittedName>
</protein>
<dbReference type="SUPFAM" id="SSF46785">
    <property type="entry name" value="Winged helix' DNA-binding domain"/>
    <property type="match status" value="1"/>
</dbReference>
<dbReference type="Gene3D" id="1.10.10.10">
    <property type="entry name" value="Winged helix-like DNA-binding domain superfamily/Winged helix DNA-binding domain"/>
    <property type="match status" value="1"/>
</dbReference>
<sequence length="305" mass="33008">MADWTPSLNALRAFETVARRLNYQRAAEELRVTPAAVKQLVRKLEEAVGAKLVSRSGRGLALTEAGRAGSVGLTAGFGQIRAAADLMRRSGSGQRLIVSVEPSFAAAWLVPRLERFRRLHQDIAVLVDSSLRIVDLRAGEADIAIRFGVPVESDLITHRLFDEELRAFCSPALSLGPDAIRRPQDLARATLLHWDLSELGWAAATRRWMDWADWLARVGAGDVAPGDGLRFSDYNLATQAAVAGQGVLLGSAPILRGLIDAGLLCNPFPESVVTDIGYDLVATAAGMARPDAARFIEWMLAETES</sequence>
<keyword evidence="7" id="KW-1185">Reference proteome</keyword>
<dbReference type="Pfam" id="PF00126">
    <property type="entry name" value="HTH_1"/>
    <property type="match status" value="1"/>
</dbReference>